<evidence type="ECO:0000256" key="2">
    <source>
        <dbReference type="ARBA" id="ARBA00022475"/>
    </source>
</evidence>
<organism evidence="9 10">
    <name type="scientific">Paenibacillus mucilaginosus (strain KNP414)</name>
    <dbReference type="NCBI Taxonomy" id="1036673"/>
    <lineage>
        <taxon>Bacteria</taxon>
        <taxon>Bacillati</taxon>
        <taxon>Bacillota</taxon>
        <taxon>Bacilli</taxon>
        <taxon>Bacillales</taxon>
        <taxon>Paenibacillaceae</taxon>
        <taxon>Paenibacillus</taxon>
    </lineage>
</organism>
<evidence type="ECO:0000256" key="1">
    <source>
        <dbReference type="ARBA" id="ARBA00022448"/>
    </source>
</evidence>
<dbReference type="KEGG" id="pms:KNP414_02595"/>
<dbReference type="InterPro" id="IPR050086">
    <property type="entry name" value="MetN_ABC_transporter-like"/>
</dbReference>
<dbReference type="GO" id="GO:0015416">
    <property type="term" value="F:ABC-type phosphonate transporter activity"/>
    <property type="evidence" value="ECO:0007669"/>
    <property type="project" value="InterPro"/>
</dbReference>
<dbReference type="GO" id="GO:0016020">
    <property type="term" value="C:membrane"/>
    <property type="evidence" value="ECO:0007669"/>
    <property type="project" value="InterPro"/>
</dbReference>
<dbReference type="Gene3D" id="3.40.50.300">
    <property type="entry name" value="P-loop containing nucleotide triphosphate hydrolases"/>
    <property type="match status" value="1"/>
</dbReference>
<dbReference type="SUPFAM" id="SSF52540">
    <property type="entry name" value="P-loop containing nucleoside triphosphate hydrolases"/>
    <property type="match status" value="1"/>
</dbReference>
<dbReference type="InterPro" id="IPR027417">
    <property type="entry name" value="P-loop_NTPase"/>
</dbReference>
<accession>F8F5I3</accession>
<keyword evidence="6" id="KW-1278">Translocase</keyword>
<dbReference type="AlphaFoldDB" id="F8F5I3"/>
<dbReference type="HOGENOM" id="CLU_000604_1_22_9"/>
<dbReference type="PATRIC" id="fig|1036673.3.peg.2356"/>
<dbReference type="PANTHER" id="PTHR43166:SF6">
    <property type="entry name" value="PHOSPHONATES IMPORT ATP-BINDING PROTEIN PHNC"/>
    <property type="match status" value="1"/>
</dbReference>
<dbReference type="EMBL" id="CP002869">
    <property type="protein sequence ID" value="AEI41156.1"/>
    <property type="molecule type" value="Genomic_DNA"/>
</dbReference>
<evidence type="ECO:0000256" key="4">
    <source>
        <dbReference type="ARBA" id="ARBA00022840"/>
    </source>
</evidence>
<dbReference type="RefSeq" id="WP_013916317.1">
    <property type="nucleotide sequence ID" value="NC_015690.1"/>
</dbReference>
<evidence type="ECO:0000256" key="5">
    <source>
        <dbReference type="ARBA" id="ARBA00022885"/>
    </source>
</evidence>
<feature type="domain" description="ABC transporter" evidence="8">
    <location>
        <begin position="20"/>
        <end position="264"/>
    </location>
</feature>
<dbReference type="InterPro" id="IPR003439">
    <property type="entry name" value="ABC_transporter-like_ATP-bd"/>
</dbReference>
<proteinExistence type="predicted"/>
<dbReference type="Proteomes" id="UP000006620">
    <property type="component" value="Chromosome"/>
</dbReference>
<evidence type="ECO:0000256" key="6">
    <source>
        <dbReference type="ARBA" id="ARBA00022967"/>
    </source>
</evidence>
<name>F8F5I3_PAEMK</name>
<reference evidence="9 10" key="2">
    <citation type="journal article" date="2013" name="Genome Announc.">
        <title>Genome Sequence of Growth-Improving Paenibacillus mucilaginosus Strain KNP414.</title>
        <authorList>
            <person name="Lu J.J."/>
            <person name="Wang J.F."/>
            <person name="Hu X.F."/>
        </authorList>
    </citation>
    <scope>NUCLEOTIDE SEQUENCE [LARGE SCALE GENOMIC DNA]</scope>
    <source>
        <strain evidence="9 10">KNP414</strain>
    </source>
</reference>
<keyword evidence="2" id="KW-1003">Cell membrane</keyword>
<dbReference type="PROSITE" id="PS50893">
    <property type="entry name" value="ABC_TRANSPORTER_2"/>
    <property type="match status" value="1"/>
</dbReference>
<keyword evidence="3" id="KW-0547">Nucleotide-binding</keyword>
<dbReference type="Pfam" id="PF00005">
    <property type="entry name" value="ABC_tran"/>
    <property type="match status" value="1"/>
</dbReference>
<evidence type="ECO:0000259" key="8">
    <source>
        <dbReference type="PROSITE" id="PS50893"/>
    </source>
</evidence>
<evidence type="ECO:0000313" key="10">
    <source>
        <dbReference type="Proteomes" id="UP000006620"/>
    </source>
</evidence>
<dbReference type="PROSITE" id="PS00211">
    <property type="entry name" value="ABC_TRANSPORTER_1"/>
    <property type="match status" value="1"/>
</dbReference>
<keyword evidence="5" id="KW-0918">Phosphonate transport</keyword>
<evidence type="ECO:0000313" key="9">
    <source>
        <dbReference type="EMBL" id="AEI41156.1"/>
    </source>
</evidence>
<dbReference type="SMART" id="SM00382">
    <property type="entry name" value="AAA"/>
    <property type="match status" value="1"/>
</dbReference>
<protein>
    <submittedName>
        <fullName evidence="9">Phosphonate ABC transporter ATP-binding protein</fullName>
    </submittedName>
</protein>
<evidence type="ECO:0000256" key="3">
    <source>
        <dbReference type="ARBA" id="ARBA00022741"/>
    </source>
</evidence>
<keyword evidence="4 9" id="KW-0067">ATP-binding</keyword>
<dbReference type="CDD" id="cd03256">
    <property type="entry name" value="ABC_PhnC_transporter"/>
    <property type="match status" value="1"/>
</dbReference>
<reference evidence="10" key="1">
    <citation type="submission" date="2011-06" db="EMBL/GenBank/DDBJ databases">
        <title>Complete genome sequence of Paenibacillus mucilaginosus KNP414.</title>
        <authorList>
            <person name="Wang J."/>
            <person name="Hu S."/>
            <person name="Hu X."/>
            <person name="Zhang B."/>
            <person name="Dong D."/>
            <person name="Zhang S."/>
            <person name="Zhao K."/>
            <person name="Wu D."/>
        </authorList>
    </citation>
    <scope>NUCLEOTIDE SEQUENCE [LARGE SCALE GENOMIC DNA]</scope>
    <source>
        <strain evidence="10">KNP414</strain>
    </source>
</reference>
<evidence type="ECO:0000256" key="7">
    <source>
        <dbReference type="ARBA" id="ARBA00023136"/>
    </source>
</evidence>
<dbReference type="GO" id="GO:0016887">
    <property type="term" value="F:ATP hydrolysis activity"/>
    <property type="evidence" value="ECO:0007669"/>
    <property type="project" value="InterPro"/>
</dbReference>
<dbReference type="GO" id="GO:0005524">
    <property type="term" value="F:ATP binding"/>
    <property type="evidence" value="ECO:0007669"/>
    <property type="project" value="UniProtKB-KW"/>
</dbReference>
<sequence>MNGKRTPAENRGGAPAHAGLEIRGLTKQYPGAKEAALQDVTLTVRPGEWVAVLGRSGAGKSSLIRCINRLIEPDSGEIRWAGQPVTGVSGSELRRLRGDIGMIFQHYNLLPRLSVLTNVIAGRFADIPLRQSLLGVFSGAYKAQAMEALRSVGLAHLAGRKVEALSGGQRQRVAIARVLMQDPQLLLGDEPVSSLDPVTAVRVLDFIGTLHRRGMTVVTNLHDVHAARRYATRIIGLAHGGIVFDGPPEELGEAELQRIYPPDDDKLQP</sequence>
<dbReference type="PANTHER" id="PTHR43166">
    <property type="entry name" value="AMINO ACID IMPORT ATP-BINDING PROTEIN"/>
    <property type="match status" value="1"/>
</dbReference>
<keyword evidence="7" id="KW-0472">Membrane</keyword>
<keyword evidence="1" id="KW-0813">Transport</keyword>
<dbReference type="InterPro" id="IPR003593">
    <property type="entry name" value="AAA+_ATPase"/>
</dbReference>
<dbReference type="InterPro" id="IPR017871">
    <property type="entry name" value="ABC_transporter-like_CS"/>
</dbReference>
<gene>
    <name evidence="9" type="ordered locus">KNP414_02595</name>
</gene>
<dbReference type="NCBIfam" id="TIGR02315">
    <property type="entry name" value="ABC_phnC"/>
    <property type="match status" value="1"/>
</dbReference>
<dbReference type="InterPro" id="IPR012693">
    <property type="entry name" value="ABC_transpr_PhnC"/>
</dbReference>